<keyword evidence="1" id="KW-0143">Chaperone</keyword>
<dbReference type="CDD" id="cd06257">
    <property type="entry name" value="DnaJ"/>
    <property type="match status" value="1"/>
</dbReference>
<name>A0ABQ3VQD6_9CHLR</name>
<sequence>MMDTPENYYAILGVPVDADHDTIKRAYRQLARRFHPDLAGPEGALEMKRINRAYSVLSEAEKREQYDVILGGVVDLRSRVARQRSRPHVPDNPEDVEFSGLHTFSTRGPLHAGLVIKTSHGITSAVHGRRTVHGMQLAAGSLDGAGTIWEISQDKVVASVKFSSDPAFTVEAVRALRLSQAGALLAGWNRLGLHVWDAYTGNRLWSYPLTDRAVSNHYSLDASLQVTAANKRVARLALPYLNEDSRAPRSQGVRSSDIISHEMGTPGNAVFERLICTEEGTDRRSFWAIRMRALSQDTHTLVTLSCAQIPHEQQQMAIIRRWNLHPKSKLGSKAPQIESSILMGRCEDCSPPYVATPDATWLAFVYEGVKIRLCDTINGTYSEFASGNMGSSARLAISPNAEWLAVAREDSEINEGVIDLWSITTGQIVQKLYHPWQISALNFAENQLIVALTDGTIQLWQ</sequence>
<dbReference type="Pfam" id="PF00226">
    <property type="entry name" value="DnaJ"/>
    <property type="match status" value="1"/>
</dbReference>
<dbReference type="EMBL" id="BNJJ01000020">
    <property type="protein sequence ID" value="GHO87919.1"/>
    <property type="molecule type" value="Genomic_DNA"/>
</dbReference>
<dbReference type="InterPro" id="IPR051948">
    <property type="entry name" value="Hsp70_co-chaperone_J-domain"/>
</dbReference>
<dbReference type="InterPro" id="IPR036869">
    <property type="entry name" value="J_dom_sf"/>
</dbReference>
<dbReference type="InterPro" id="IPR036322">
    <property type="entry name" value="WD40_repeat_dom_sf"/>
</dbReference>
<reference evidence="3 4" key="1">
    <citation type="journal article" date="2021" name="Int. J. Syst. Evol. Microbiol.">
        <title>Reticulibacter mediterranei gen. nov., sp. nov., within the new family Reticulibacteraceae fam. nov., and Ktedonospora formicarum gen. nov., sp. nov., Ktedonobacter robiniae sp. nov., Dictyobacter formicarum sp. nov. and Dictyobacter arantiisoli sp. nov., belonging to the class Ktedonobacteria.</title>
        <authorList>
            <person name="Yabe S."/>
            <person name="Zheng Y."/>
            <person name="Wang C.M."/>
            <person name="Sakai Y."/>
            <person name="Abe K."/>
            <person name="Yokota A."/>
            <person name="Donadio S."/>
            <person name="Cavaletti L."/>
            <person name="Monciardini P."/>
        </authorList>
    </citation>
    <scope>NUCLEOTIDE SEQUENCE [LARGE SCALE GENOMIC DNA]</scope>
    <source>
        <strain evidence="3 4">SOSP1-9</strain>
    </source>
</reference>
<proteinExistence type="predicted"/>
<organism evidence="3 4">
    <name type="scientific">Dictyobacter formicarum</name>
    <dbReference type="NCBI Taxonomy" id="2778368"/>
    <lineage>
        <taxon>Bacteria</taxon>
        <taxon>Bacillati</taxon>
        <taxon>Chloroflexota</taxon>
        <taxon>Ktedonobacteria</taxon>
        <taxon>Ktedonobacterales</taxon>
        <taxon>Dictyobacteraceae</taxon>
        <taxon>Dictyobacter</taxon>
    </lineage>
</organism>
<evidence type="ECO:0000313" key="4">
    <source>
        <dbReference type="Proteomes" id="UP000635565"/>
    </source>
</evidence>
<dbReference type="InterPro" id="IPR015943">
    <property type="entry name" value="WD40/YVTN_repeat-like_dom_sf"/>
</dbReference>
<dbReference type="PANTHER" id="PTHR44360:SF1">
    <property type="entry name" value="DNAJ HOMOLOG SUBFAMILY B MEMBER 9"/>
    <property type="match status" value="1"/>
</dbReference>
<evidence type="ECO:0000256" key="1">
    <source>
        <dbReference type="ARBA" id="ARBA00023186"/>
    </source>
</evidence>
<dbReference type="PRINTS" id="PR00625">
    <property type="entry name" value="JDOMAIN"/>
</dbReference>
<dbReference type="PANTHER" id="PTHR44360">
    <property type="entry name" value="DNAJ HOMOLOG SUBFAMILY B MEMBER 9"/>
    <property type="match status" value="1"/>
</dbReference>
<feature type="domain" description="J" evidence="2">
    <location>
        <begin position="7"/>
        <end position="70"/>
    </location>
</feature>
<keyword evidence="4" id="KW-1185">Reference proteome</keyword>
<dbReference type="Gene3D" id="2.130.10.10">
    <property type="entry name" value="YVTN repeat-like/Quinoprotein amine dehydrogenase"/>
    <property type="match status" value="2"/>
</dbReference>
<dbReference type="Proteomes" id="UP000635565">
    <property type="component" value="Unassembled WGS sequence"/>
</dbReference>
<dbReference type="Gene3D" id="1.10.287.110">
    <property type="entry name" value="DnaJ domain"/>
    <property type="match status" value="1"/>
</dbReference>
<dbReference type="SUPFAM" id="SSF46565">
    <property type="entry name" value="Chaperone J-domain"/>
    <property type="match status" value="1"/>
</dbReference>
<dbReference type="InterPro" id="IPR001623">
    <property type="entry name" value="DnaJ_domain"/>
</dbReference>
<protein>
    <recommendedName>
        <fullName evidence="2">J domain-containing protein</fullName>
    </recommendedName>
</protein>
<comment type="caution">
    <text evidence="3">The sequence shown here is derived from an EMBL/GenBank/DDBJ whole genome shotgun (WGS) entry which is preliminary data.</text>
</comment>
<evidence type="ECO:0000259" key="2">
    <source>
        <dbReference type="PROSITE" id="PS50076"/>
    </source>
</evidence>
<gene>
    <name evidence="3" type="ORF">KSZ_59250</name>
</gene>
<dbReference type="SMART" id="SM00271">
    <property type="entry name" value="DnaJ"/>
    <property type="match status" value="1"/>
</dbReference>
<dbReference type="SUPFAM" id="SSF50978">
    <property type="entry name" value="WD40 repeat-like"/>
    <property type="match status" value="1"/>
</dbReference>
<evidence type="ECO:0000313" key="3">
    <source>
        <dbReference type="EMBL" id="GHO87919.1"/>
    </source>
</evidence>
<accession>A0ABQ3VQD6</accession>
<dbReference type="PROSITE" id="PS50076">
    <property type="entry name" value="DNAJ_2"/>
    <property type="match status" value="1"/>
</dbReference>